<dbReference type="SUPFAM" id="SSF56784">
    <property type="entry name" value="HAD-like"/>
    <property type="match status" value="1"/>
</dbReference>
<dbReference type="PRINTS" id="PR00119">
    <property type="entry name" value="CATATPASE"/>
</dbReference>
<dbReference type="NCBIfam" id="TIGR01511">
    <property type="entry name" value="ATPase-IB1_Cu"/>
    <property type="match status" value="1"/>
</dbReference>
<evidence type="ECO:0000256" key="12">
    <source>
        <dbReference type="ARBA" id="ARBA00022989"/>
    </source>
</evidence>
<feature type="compositionally biased region" description="Gly residues" evidence="16">
    <location>
        <begin position="13"/>
        <end position="30"/>
    </location>
</feature>
<dbReference type="GO" id="GO:0016887">
    <property type="term" value="F:ATP hydrolysis activity"/>
    <property type="evidence" value="ECO:0007669"/>
    <property type="project" value="InterPro"/>
</dbReference>
<reference evidence="18" key="1">
    <citation type="submission" date="2021-01" db="EMBL/GenBank/DDBJ databases">
        <title>Description of Breznakiella homolactica.</title>
        <authorList>
            <person name="Song Y."/>
            <person name="Brune A."/>
        </authorList>
    </citation>
    <scope>NUCLEOTIDE SEQUENCE</scope>
    <source>
        <strain evidence="18">RmG30</strain>
    </source>
</reference>
<keyword evidence="5" id="KW-0597">Phosphoprotein</keyword>
<dbReference type="InterPro" id="IPR023214">
    <property type="entry name" value="HAD_sf"/>
</dbReference>
<feature type="transmembrane region" description="Helical" evidence="15">
    <location>
        <begin position="48"/>
        <end position="67"/>
    </location>
</feature>
<feature type="transmembrane region" description="Helical" evidence="15">
    <location>
        <begin position="146"/>
        <end position="168"/>
    </location>
</feature>
<evidence type="ECO:0000256" key="10">
    <source>
        <dbReference type="ARBA" id="ARBA00022842"/>
    </source>
</evidence>
<evidence type="ECO:0000256" key="7">
    <source>
        <dbReference type="ARBA" id="ARBA00022723"/>
    </source>
</evidence>
<feature type="transmembrane region" description="Helical" evidence="15">
    <location>
        <begin position="639"/>
        <end position="662"/>
    </location>
</feature>
<evidence type="ECO:0000256" key="16">
    <source>
        <dbReference type="SAM" id="MobiDB-lite"/>
    </source>
</evidence>
<dbReference type="InterPro" id="IPR001757">
    <property type="entry name" value="P_typ_ATPase"/>
</dbReference>
<dbReference type="Pfam" id="PF00702">
    <property type="entry name" value="Hydrolase"/>
    <property type="match status" value="1"/>
</dbReference>
<evidence type="ECO:0000313" key="18">
    <source>
        <dbReference type="EMBL" id="QQO09060.1"/>
    </source>
</evidence>
<dbReference type="InterPro" id="IPR018303">
    <property type="entry name" value="ATPase_P-typ_P_site"/>
</dbReference>
<dbReference type="SFLD" id="SFLDG00002">
    <property type="entry name" value="C1.7:_P-type_atpase_like"/>
    <property type="match status" value="1"/>
</dbReference>
<dbReference type="KEGG" id="bhc:JFL75_19350"/>
<feature type="transmembrane region" description="Helical" evidence="15">
    <location>
        <begin position="79"/>
        <end position="98"/>
    </location>
</feature>
<evidence type="ECO:0000256" key="15">
    <source>
        <dbReference type="RuleBase" id="RU362081"/>
    </source>
</evidence>
<feature type="transmembrane region" description="Helical" evidence="15">
    <location>
        <begin position="668"/>
        <end position="687"/>
    </location>
</feature>
<dbReference type="PROSITE" id="PS00154">
    <property type="entry name" value="ATPASE_E1_E2"/>
    <property type="match status" value="1"/>
</dbReference>
<keyword evidence="10" id="KW-0460">Magnesium</keyword>
<dbReference type="SFLD" id="SFLDF00027">
    <property type="entry name" value="p-type_atpase"/>
    <property type="match status" value="1"/>
</dbReference>
<keyword evidence="7 15" id="KW-0479">Metal-binding</keyword>
<keyword evidence="14 15" id="KW-0472">Membrane</keyword>
<protein>
    <submittedName>
        <fullName evidence="18">Copper-translocating P-type ATPase</fullName>
        <ecNumber evidence="18">3.6.3.-</ecNumber>
    </submittedName>
</protein>
<keyword evidence="8 15" id="KW-0547">Nucleotide-binding</keyword>
<dbReference type="NCBIfam" id="TIGR01525">
    <property type="entry name" value="ATPase-IB_hvy"/>
    <property type="match status" value="1"/>
</dbReference>
<dbReference type="SUPFAM" id="SSF81653">
    <property type="entry name" value="Calcium ATPase, transduction domain A"/>
    <property type="match status" value="1"/>
</dbReference>
<dbReference type="Gene3D" id="2.70.150.10">
    <property type="entry name" value="Calcium-transporting ATPase, cytoplasmic transduction domain A"/>
    <property type="match status" value="1"/>
</dbReference>
<dbReference type="PANTHER" id="PTHR43520">
    <property type="entry name" value="ATP7, ISOFORM B"/>
    <property type="match status" value="1"/>
</dbReference>
<feature type="transmembrane region" description="Helical" evidence="15">
    <location>
        <begin position="110"/>
        <end position="131"/>
    </location>
</feature>
<keyword evidence="11" id="KW-1278">Translocase</keyword>
<dbReference type="FunFam" id="2.70.150.10:FF:000002">
    <property type="entry name" value="Copper-transporting ATPase 1, putative"/>
    <property type="match status" value="1"/>
</dbReference>
<feature type="transmembrane region" description="Helical" evidence="15">
    <location>
        <begin position="301"/>
        <end position="320"/>
    </location>
</feature>
<keyword evidence="19" id="KW-1185">Reference proteome</keyword>
<dbReference type="InterPro" id="IPR023299">
    <property type="entry name" value="ATPase_P-typ_cyto_dom_N"/>
</dbReference>
<evidence type="ECO:0000256" key="14">
    <source>
        <dbReference type="ARBA" id="ARBA00023136"/>
    </source>
</evidence>
<evidence type="ECO:0000256" key="8">
    <source>
        <dbReference type="ARBA" id="ARBA00022741"/>
    </source>
</evidence>
<dbReference type="NCBIfam" id="TIGR01494">
    <property type="entry name" value="ATPase_P-type"/>
    <property type="match status" value="1"/>
</dbReference>
<dbReference type="InterPro" id="IPR027256">
    <property type="entry name" value="P-typ_ATPase_IB"/>
</dbReference>
<dbReference type="InterPro" id="IPR044492">
    <property type="entry name" value="P_typ_ATPase_HD_dom"/>
</dbReference>
<dbReference type="EMBL" id="CP067089">
    <property type="protein sequence ID" value="QQO09060.1"/>
    <property type="molecule type" value="Genomic_DNA"/>
</dbReference>
<keyword evidence="9 15" id="KW-0067">ATP-binding</keyword>
<evidence type="ECO:0000256" key="13">
    <source>
        <dbReference type="ARBA" id="ARBA00023065"/>
    </source>
</evidence>
<comment type="subcellular location">
    <subcellularLocation>
        <location evidence="1">Cell membrane</location>
        <topology evidence="1">Multi-pass membrane protein</topology>
    </subcellularLocation>
</comment>
<dbReference type="SFLD" id="SFLDS00003">
    <property type="entry name" value="Haloacid_Dehalogenase"/>
    <property type="match status" value="1"/>
</dbReference>
<keyword evidence="18" id="KW-0378">Hydrolase</keyword>
<evidence type="ECO:0000256" key="11">
    <source>
        <dbReference type="ARBA" id="ARBA00022967"/>
    </source>
</evidence>
<feature type="domain" description="P-type ATPase A" evidence="17">
    <location>
        <begin position="180"/>
        <end position="282"/>
    </location>
</feature>
<dbReference type="Gene3D" id="3.40.50.1000">
    <property type="entry name" value="HAD superfamily/HAD-like"/>
    <property type="match status" value="1"/>
</dbReference>
<proteinExistence type="inferred from homology"/>
<dbReference type="RefSeq" id="WP_215626365.1">
    <property type="nucleotide sequence ID" value="NZ_CP067089.2"/>
</dbReference>
<dbReference type="AlphaFoldDB" id="A0A7T7XMF9"/>
<accession>A0A7T7XMF9</accession>
<keyword evidence="13" id="KW-0406">Ion transport</keyword>
<evidence type="ECO:0000256" key="4">
    <source>
        <dbReference type="ARBA" id="ARBA00022475"/>
    </source>
</evidence>
<sequence>MDTHTHPNNAGGHSHGGHGYMDMQSGGGSSHSGMDGHKNHMENLKIKFLVSLILSLPVFIFSPMMGMEFPWQIRFPGSGWAVLFFGTALFFYGGMPFLKGALSEIKNKSPAMMTLISLGITTAYVYSVYAFLSNIFSPGGIHRMDFFWELATLIIIMLLGHWIEMNAVGRAGNALKKMAELLPDTAVVTDSSGKTQKVLLRDLAIGNMVLVKTGERIPADGTVVQGQTTVNESMVTGESGEVKKETGDTVIGGSINGSGTITITVTGTGDSGYLSKVMDLVKNAQQEKSRSETLADKVAKWLFYAALAAGILSLIIWFIVTGDFSIALERMVTVLIIACPHALGLAIPLVIARCVSLGAKHGLLVRSRKALELAVKTDTIMLDKTGTLTEGKFSISRIVPFSGAYDENTILSLAAAVEAKSNHPLSAGIVREAEARGITIEDAKDSVSMAGIGIQGTVNGRNIKIVSPAYMDKEAIPYPAEKAEELAKEGNSISIILEDGKALGLIAQGDRIKEDAKDFIEELKRRKINPVMLSGDNRNAAERVASALGIADVRAGLLPEDKEREVTAYREKGNVVMMVGDGVNDAPALARADVGVAIGAGTDIAVDTADIILVKNNPADILHFLSLSKNTSRKMKQNLWWGAGYNIVAIPLAAGILAPIGIVLSPAVGAILMSLSTVIVAGNAFLLKL</sequence>
<name>A0A7T7XMF9_9SPIR</name>
<evidence type="ECO:0000256" key="6">
    <source>
        <dbReference type="ARBA" id="ARBA00022692"/>
    </source>
</evidence>
<dbReference type="SUPFAM" id="SSF81665">
    <property type="entry name" value="Calcium ATPase, transmembrane domain M"/>
    <property type="match status" value="1"/>
</dbReference>
<dbReference type="InterPro" id="IPR059000">
    <property type="entry name" value="ATPase_P-type_domA"/>
</dbReference>
<dbReference type="GO" id="GO:0005524">
    <property type="term" value="F:ATP binding"/>
    <property type="evidence" value="ECO:0007669"/>
    <property type="project" value="UniProtKB-UniRule"/>
</dbReference>
<keyword evidence="6 15" id="KW-0812">Transmembrane</keyword>
<keyword evidence="3" id="KW-0813">Transport</keyword>
<keyword evidence="12 15" id="KW-1133">Transmembrane helix</keyword>
<evidence type="ECO:0000256" key="5">
    <source>
        <dbReference type="ARBA" id="ARBA00022553"/>
    </source>
</evidence>
<keyword evidence="4 15" id="KW-1003">Cell membrane</keyword>
<gene>
    <name evidence="18" type="ORF">JFL75_19350</name>
</gene>
<evidence type="ECO:0000256" key="1">
    <source>
        <dbReference type="ARBA" id="ARBA00004651"/>
    </source>
</evidence>
<feature type="transmembrane region" description="Helical" evidence="15">
    <location>
        <begin position="332"/>
        <end position="359"/>
    </location>
</feature>
<dbReference type="EC" id="3.6.3.-" evidence="18"/>
<dbReference type="GO" id="GO:0005507">
    <property type="term" value="F:copper ion binding"/>
    <property type="evidence" value="ECO:0007669"/>
    <property type="project" value="TreeGrafter"/>
</dbReference>
<evidence type="ECO:0000313" key="19">
    <source>
        <dbReference type="Proteomes" id="UP000595917"/>
    </source>
</evidence>
<feature type="region of interest" description="Disordered" evidence="16">
    <location>
        <begin position="1"/>
        <end position="34"/>
    </location>
</feature>
<comment type="similarity">
    <text evidence="2 15">Belongs to the cation transport ATPase (P-type) (TC 3.A.3) family. Type IB subfamily.</text>
</comment>
<dbReference type="Pfam" id="PF00122">
    <property type="entry name" value="E1-E2_ATPase"/>
    <property type="match status" value="1"/>
</dbReference>
<dbReference type="GO" id="GO:0043682">
    <property type="term" value="F:P-type divalent copper transporter activity"/>
    <property type="evidence" value="ECO:0007669"/>
    <property type="project" value="TreeGrafter"/>
</dbReference>
<dbReference type="InterPro" id="IPR008250">
    <property type="entry name" value="ATPase_P-typ_transduc_dom_A_sf"/>
</dbReference>
<evidence type="ECO:0000256" key="3">
    <source>
        <dbReference type="ARBA" id="ARBA00022448"/>
    </source>
</evidence>
<organism evidence="18 19">
    <name type="scientific">Breznakiella homolactica</name>
    <dbReference type="NCBI Taxonomy" id="2798577"/>
    <lineage>
        <taxon>Bacteria</taxon>
        <taxon>Pseudomonadati</taxon>
        <taxon>Spirochaetota</taxon>
        <taxon>Spirochaetia</taxon>
        <taxon>Spirochaetales</taxon>
        <taxon>Breznakiellaceae</taxon>
        <taxon>Breznakiella</taxon>
    </lineage>
</organism>
<dbReference type="Gene3D" id="3.40.1110.10">
    <property type="entry name" value="Calcium-transporting ATPase, cytoplasmic domain N"/>
    <property type="match status" value="1"/>
</dbReference>
<evidence type="ECO:0000259" key="17">
    <source>
        <dbReference type="Pfam" id="PF00122"/>
    </source>
</evidence>
<dbReference type="Proteomes" id="UP000595917">
    <property type="component" value="Chromosome"/>
</dbReference>
<dbReference type="GO" id="GO:0005886">
    <property type="term" value="C:plasma membrane"/>
    <property type="evidence" value="ECO:0007669"/>
    <property type="project" value="UniProtKB-SubCell"/>
</dbReference>
<dbReference type="InterPro" id="IPR023298">
    <property type="entry name" value="ATPase_P-typ_TM_dom_sf"/>
</dbReference>
<evidence type="ECO:0000256" key="2">
    <source>
        <dbReference type="ARBA" id="ARBA00006024"/>
    </source>
</evidence>
<evidence type="ECO:0000256" key="9">
    <source>
        <dbReference type="ARBA" id="ARBA00022840"/>
    </source>
</evidence>
<dbReference type="PANTHER" id="PTHR43520:SF5">
    <property type="entry name" value="CATION-TRANSPORTING P-TYPE ATPASE-RELATED"/>
    <property type="match status" value="1"/>
</dbReference>
<dbReference type="InterPro" id="IPR036412">
    <property type="entry name" value="HAD-like_sf"/>
</dbReference>
<dbReference type="GO" id="GO:0055070">
    <property type="term" value="P:copper ion homeostasis"/>
    <property type="evidence" value="ECO:0007669"/>
    <property type="project" value="TreeGrafter"/>
</dbReference>